<dbReference type="RefSeq" id="WP_245411174.1">
    <property type="nucleotide sequence ID" value="NZ_CP025086.1"/>
</dbReference>
<dbReference type="AlphaFoldDB" id="A0A3D9YXG3"/>
<evidence type="ECO:0000313" key="10">
    <source>
        <dbReference type="Proteomes" id="UP000256900"/>
    </source>
</evidence>
<feature type="coiled-coil region" evidence="7">
    <location>
        <begin position="204"/>
        <end position="231"/>
    </location>
</feature>
<organism evidence="9 10">
    <name type="scientific">Methylovirgula ligni</name>
    <dbReference type="NCBI Taxonomy" id="569860"/>
    <lineage>
        <taxon>Bacteria</taxon>
        <taxon>Pseudomonadati</taxon>
        <taxon>Pseudomonadota</taxon>
        <taxon>Alphaproteobacteria</taxon>
        <taxon>Hyphomicrobiales</taxon>
        <taxon>Beijerinckiaceae</taxon>
        <taxon>Methylovirgula</taxon>
    </lineage>
</organism>
<dbReference type="Gene3D" id="2.70.70.10">
    <property type="entry name" value="Glucose Permease (Domain IIA)"/>
    <property type="match status" value="1"/>
</dbReference>
<keyword evidence="4" id="KW-0378">Hydrolase</keyword>
<dbReference type="SUPFAM" id="SSF90257">
    <property type="entry name" value="Myosin rod fragments"/>
    <property type="match status" value="1"/>
</dbReference>
<dbReference type="PANTHER" id="PTHR21666:SF288">
    <property type="entry name" value="CELL DIVISION PROTEIN YTFB"/>
    <property type="match status" value="1"/>
</dbReference>
<feature type="domain" description="M23ase beta-sheet core" evidence="8">
    <location>
        <begin position="350"/>
        <end position="452"/>
    </location>
</feature>
<dbReference type="EMBL" id="QUMO01000002">
    <property type="protein sequence ID" value="REF87331.1"/>
    <property type="molecule type" value="Genomic_DNA"/>
</dbReference>
<evidence type="ECO:0000313" key="9">
    <source>
        <dbReference type="EMBL" id="REF87331.1"/>
    </source>
</evidence>
<dbReference type="InterPro" id="IPR050570">
    <property type="entry name" value="Cell_wall_metabolism_enzyme"/>
</dbReference>
<evidence type="ECO:0000256" key="5">
    <source>
        <dbReference type="ARBA" id="ARBA00022833"/>
    </source>
</evidence>
<comment type="caution">
    <text evidence="9">The sequence shown here is derived from an EMBL/GenBank/DDBJ whole genome shotgun (WGS) entry which is preliminary data.</text>
</comment>
<evidence type="ECO:0000256" key="7">
    <source>
        <dbReference type="SAM" id="Coils"/>
    </source>
</evidence>
<keyword evidence="6" id="KW-0482">Metalloprotease</keyword>
<protein>
    <submittedName>
        <fullName evidence="9">Septal ring factor EnvC (AmiA/AmiB activator)</fullName>
    </submittedName>
</protein>
<dbReference type="Gene3D" id="6.10.250.3150">
    <property type="match status" value="1"/>
</dbReference>
<reference evidence="9 10" key="1">
    <citation type="submission" date="2018-08" db="EMBL/GenBank/DDBJ databases">
        <title>Genomic Encyclopedia of Type Strains, Phase IV (KMG-IV): sequencing the most valuable type-strain genomes for metagenomic binning, comparative biology and taxonomic classification.</title>
        <authorList>
            <person name="Goeker M."/>
        </authorList>
    </citation>
    <scope>NUCLEOTIDE SEQUENCE [LARGE SCALE GENOMIC DNA]</scope>
    <source>
        <strain evidence="9 10">BW863</strain>
    </source>
</reference>
<evidence type="ECO:0000256" key="1">
    <source>
        <dbReference type="ARBA" id="ARBA00001947"/>
    </source>
</evidence>
<evidence type="ECO:0000259" key="8">
    <source>
        <dbReference type="Pfam" id="PF01551"/>
    </source>
</evidence>
<feature type="coiled-coil region" evidence="7">
    <location>
        <begin position="267"/>
        <end position="297"/>
    </location>
</feature>
<proteinExistence type="predicted"/>
<dbReference type="SUPFAM" id="SSF51261">
    <property type="entry name" value="Duplicated hybrid motif"/>
    <property type="match status" value="1"/>
</dbReference>
<dbReference type="Pfam" id="PF01551">
    <property type="entry name" value="Peptidase_M23"/>
    <property type="match status" value="1"/>
</dbReference>
<dbReference type="GO" id="GO:0046872">
    <property type="term" value="F:metal ion binding"/>
    <property type="evidence" value="ECO:0007669"/>
    <property type="project" value="UniProtKB-KW"/>
</dbReference>
<evidence type="ECO:0000256" key="4">
    <source>
        <dbReference type="ARBA" id="ARBA00022801"/>
    </source>
</evidence>
<dbReference type="GO" id="GO:0004222">
    <property type="term" value="F:metalloendopeptidase activity"/>
    <property type="evidence" value="ECO:0007669"/>
    <property type="project" value="TreeGrafter"/>
</dbReference>
<dbReference type="PANTHER" id="PTHR21666">
    <property type="entry name" value="PEPTIDASE-RELATED"/>
    <property type="match status" value="1"/>
</dbReference>
<evidence type="ECO:0000256" key="2">
    <source>
        <dbReference type="ARBA" id="ARBA00022670"/>
    </source>
</evidence>
<keyword evidence="5" id="KW-0862">Zinc</keyword>
<gene>
    <name evidence="9" type="ORF">DES32_0951</name>
</gene>
<keyword evidence="10" id="KW-1185">Reference proteome</keyword>
<evidence type="ECO:0000256" key="3">
    <source>
        <dbReference type="ARBA" id="ARBA00022723"/>
    </source>
</evidence>
<name>A0A3D9YXG3_9HYPH</name>
<feature type="coiled-coil region" evidence="7">
    <location>
        <begin position="74"/>
        <end position="129"/>
    </location>
</feature>
<dbReference type="Proteomes" id="UP000256900">
    <property type="component" value="Unassembled WGS sequence"/>
</dbReference>
<comment type="cofactor">
    <cofactor evidence="1">
        <name>Zn(2+)</name>
        <dbReference type="ChEBI" id="CHEBI:29105"/>
    </cofactor>
</comment>
<keyword evidence="7" id="KW-0175">Coiled coil</keyword>
<dbReference type="InterPro" id="IPR011055">
    <property type="entry name" value="Dup_hybrid_motif"/>
</dbReference>
<dbReference type="GO" id="GO:0006508">
    <property type="term" value="P:proteolysis"/>
    <property type="evidence" value="ECO:0007669"/>
    <property type="project" value="UniProtKB-KW"/>
</dbReference>
<evidence type="ECO:0000256" key="6">
    <source>
        <dbReference type="ARBA" id="ARBA00023049"/>
    </source>
</evidence>
<sequence length="466" mass="49368">MTPPNAPVHWDKHRLMRLAPLGLAFAVLAPLPLAAQISHAPAPNAPASPSPAITSKENDISAHKTELQGVEDTISASDAQRQKIEAEVENLRGDRARLSAALIETTQQIQDNETKVSDAEARLASLKGREDAIRRSLASRRDVIAEVLASLQRMGRTPPPALLVSPEDMLQAIRTSMLLGAVVPQMRAETEALASDLSALVQLRDAVATEKTQLAQRNAELELQRQTLAALVSARQASLGVAEQALDAEQQRAADLGRQATSMKQLITRMEEDLAGAKKAAEEAAKAEAARKLAEAAVPPVQKTIISPFKDPGRLAPAMAFADTKGLLPFPAAGTILRSFGAPDGVGGTEKGMLMATRRGAIVAAPYDGWVAFSGPYRSFGQVLIINAGGGYYVVLAGMKRINVEAGQFVLAGEPVANMGDGSVKTAAAMAIGAAEPILYVEFRKDGAAIDPGPWWAKPDMQRVRG</sequence>
<accession>A0A3D9YXG3</accession>
<keyword evidence="3" id="KW-0479">Metal-binding</keyword>
<keyword evidence="2" id="KW-0645">Protease</keyword>
<dbReference type="InterPro" id="IPR016047">
    <property type="entry name" value="M23ase_b-sheet_dom"/>
</dbReference>